<feature type="compositionally biased region" description="Low complexity" evidence="1">
    <location>
        <begin position="42"/>
        <end position="61"/>
    </location>
</feature>
<name>A0A7T4R1B0_9GAMM</name>
<dbReference type="EMBL" id="CP066167">
    <property type="protein sequence ID" value="QQD18479.1"/>
    <property type="molecule type" value="Genomic_DNA"/>
</dbReference>
<evidence type="ECO:0000256" key="2">
    <source>
        <dbReference type="SAM" id="SignalP"/>
    </source>
</evidence>
<reference evidence="4 5" key="1">
    <citation type="submission" date="2020-12" db="EMBL/GenBank/DDBJ databases">
        <authorList>
            <person name="Shan Y."/>
        </authorList>
    </citation>
    <scope>NUCLEOTIDE SEQUENCE [LARGE SCALE GENOMIC DNA]</scope>
    <source>
        <strain evidence="5">csc3.9</strain>
    </source>
</reference>
<dbReference type="InterPro" id="IPR018247">
    <property type="entry name" value="EF_Hand_1_Ca_BS"/>
</dbReference>
<feature type="domain" description="EF-hand" evidence="3">
    <location>
        <begin position="67"/>
        <end position="85"/>
    </location>
</feature>
<accession>A0A7T4R1B0</accession>
<feature type="chain" id="PRO_5032994329" description="EF-hand domain-containing protein" evidence="2">
    <location>
        <begin position="20"/>
        <end position="126"/>
    </location>
</feature>
<dbReference type="KEGG" id="snan:I6N98_00970"/>
<feature type="compositionally biased region" description="Basic and acidic residues" evidence="1">
    <location>
        <begin position="80"/>
        <end position="101"/>
    </location>
</feature>
<feature type="region of interest" description="Disordered" evidence="1">
    <location>
        <begin position="76"/>
        <end position="126"/>
    </location>
</feature>
<dbReference type="AlphaFoldDB" id="A0A7T4R1B0"/>
<feature type="domain" description="EF-hand" evidence="3">
    <location>
        <begin position="96"/>
        <end position="113"/>
    </location>
</feature>
<feature type="region of interest" description="Disordered" evidence="1">
    <location>
        <begin position="26"/>
        <end position="62"/>
    </location>
</feature>
<evidence type="ECO:0000256" key="1">
    <source>
        <dbReference type="SAM" id="MobiDB-lite"/>
    </source>
</evidence>
<dbReference type="InterPro" id="IPR011992">
    <property type="entry name" value="EF-hand-dom_pair"/>
</dbReference>
<dbReference type="SUPFAM" id="SSF47473">
    <property type="entry name" value="EF-hand"/>
    <property type="match status" value="1"/>
</dbReference>
<dbReference type="Pfam" id="PF13202">
    <property type="entry name" value="EF-hand_5"/>
    <property type="match status" value="2"/>
</dbReference>
<keyword evidence="5" id="KW-1185">Reference proteome</keyword>
<organism evidence="4 5">
    <name type="scientific">Spongiibacter nanhainus</name>
    <dbReference type="NCBI Taxonomy" id="2794344"/>
    <lineage>
        <taxon>Bacteria</taxon>
        <taxon>Pseudomonadati</taxon>
        <taxon>Pseudomonadota</taxon>
        <taxon>Gammaproteobacteria</taxon>
        <taxon>Cellvibrionales</taxon>
        <taxon>Spongiibacteraceae</taxon>
        <taxon>Spongiibacter</taxon>
    </lineage>
</organism>
<dbReference type="InterPro" id="IPR002048">
    <property type="entry name" value="EF_hand_dom"/>
</dbReference>
<protein>
    <recommendedName>
        <fullName evidence="3">EF-hand domain-containing protein</fullName>
    </recommendedName>
</protein>
<evidence type="ECO:0000313" key="5">
    <source>
        <dbReference type="Proteomes" id="UP000596063"/>
    </source>
</evidence>
<proteinExistence type="predicted"/>
<dbReference type="PROSITE" id="PS00018">
    <property type="entry name" value="EF_HAND_1"/>
    <property type="match status" value="1"/>
</dbReference>
<keyword evidence="2" id="KW-0732">Signal</keyword>
<dbReference type="RefSeq" id="WP_198569970.1">
    <property type="nucleotide sequence ID" value="NZ_CP066167.1"/>
</dbReference>
<evidence type="ECO:0000259" key="3">
    <source>
        <dbReference type="Pfam" id="PF13202"/>
    </source>
</evidence>
<gene>
    <name evidence="4" type="ORF">I6N98_00970</name>
</gene>
<feature type="compositionally biased region" description="Polar residues" evidence="1">
    <location>
        <begin position="26"/>
        <end position="36"/>
    </location>
</feature>
<dbReference type="Gene3D" id="1.10.238.10">
    <property type="entry name" value="EF-hand"/>
    <property type="match status" value="1"/>
</dbReference>
<dbReference type="GO" id="GO:0005509">
    <property type="term" value="F:calcium ion binding"/>
    <property type="evidence" value="ECO:0007669"/>
    <property type="project" value="InterPro"/>
</dbReference>
<feature type="signal peptide" evidence="2">
    <location>
        <begin position="1"/>
        <end position="19"/>
    </location>
</feature>
<evidence type="ECO:0000313" key="4">
    <source>
        <dbReference type="EMBL" id="QQD18479.1"/>
    </source>
</evidence>
<dbReference type="Proteomes" id="UP000596063">
    <property type="component" value="Chromosome"/>
</dbReference>
<sequence>MKKTMFTAAAMLITTTALAAGLQLNNSTSGSAQGVTNDAGLAANSGAGMSAQGSSSTTMSGDQEYSKALFGALDTNADGKISEQEAQAERGLREHFGKVDADANGEVSQQEFMARKEAISETEEAE</sequence>